<dbReference type="InterPro" id="IPR014752">
    <property type="entry name" value="Arrestin-like_C"/>
</dbReference>
<evidence type="ECO:0000313" key="3">
    <source>
        <dbReference type="Proteomes" id="UP001473302"/>
    </source>
</evidence>
<proteinExistence type="predicted"/>
<gene>
    <name evidence="2" type="ORF">MFLAVUS_005530</name>
</gene>
<dbReference type="PANTHER" id="PTHR11188:SF17">
    <property type="entry name" value="FI21816P1"/>
    <property type="match status" value="1"/>
</dbReference>
<evidence type="ECO:0000313" key="2">
    <source>
        <dbReference type="EMBL" id="GAA5812080.1"/>
    </source>
</evidence>
<dbReference type="InterPro" id="IPR050357">
    <property type="entry name" value="Arrestin_domain-protein"/>
</dbReference>
<dbReference type="Gene3D" id="2.60.40.640">
    <property type="match status" value="1"/>
</dbReference>
<accession>A0ABP9YYY9</accession>
<dbReference type="PANTHER" id="PTHR11188">
    <property type="entry name" value="ARRESTIN DOMAIN CONTAINING PROTEIN"/>
    <property type="match status" value="1"/>
</dbReference>
<protein>
    <recommendedName>
        <fullName evidence="4">Arrestin-like N-terminal domain-containing protein</fullName>
    </recommendedName>
</protein>
<keyword evidence="3" id="KW-1185">Reference proteome</keyword>
<comment type="caution">
    <text evidence="2">The sequence shown here is derived from an EMBL/GenBank/DDBJ whole genome shotgun (WGS) entry which is preliminary data.</text>
</comment>
<feature type="compositionally biased region" description="Low complexity" evidence="1">
    <location>
        <begin position="376"/>
        <end position="390"/>
    </location>
</feature>
<evidence type="ECO:0008006" key="4">
    <source>
        <dbReference type="Google" id="ProtNLM"/>
    </source>
</evidence>
<organism evidence="2 3">
    <name type="scientific">Mucor flavus</name>
    <dbReference type="NCBI Taxonomy" id="439312"/>
    <lineage>
        <taxon>Eukaryota</taxon>
        <taxon>Fungi</taxon>
        <taxon>Fungi incertae sedis</taxon>
        <taxon>Mucoromycota</taxon>
        <taxon>Mucoromycotina</taxon>
        <taxon>Mucoromycetes</taxon>
        <taxon>Mucorales</taxon>
        <taxon>Mucorineae</taxon>
        <taxon>Mucoraceae</taxon>
        <taxon>Mucor</taxon>
    </lineage>
</organism>
<dbReference type="EMBL" id="BAABUK010000012">
    <property type="protein sequence ID" value="GAA5812080.1"/>
    <property type="molecule type" value="Genomic_DNA"/>
</dbReference>
<reference evidence="2 3" key="1">
    <citation type="submission" date="2024-04" db="EMBL/GenBank/DDBJ databases">
        <title>genome sequences of Mucor flavus KT1a and Helicostylum pulchrum KT1b strains isolated from the surface of a dry-aged beef.</title>
        <authorList>
            <person name="Toyotome T."/>
            <person name="Hosono M."/>
            <person name="Torimaru M."/>
            <person name="Fukuda K."/>
            <person name="Mikami N."/>
        </authorList>
    </citation>
    <scope>NUCLEOTIDE SEQUENCE [LARGE SCALE GENOMIC DNA]</scope>
    <source>
        <strain evidence="2 3">KT1a</strain>
    </source>
</reference>
<evidence type="ECO:0000256" key="1">
    <source>
        <dbReference type="SAM" id="MobiDB-lite"/>
    </source>
</evidence>
<name>A0ABP9YYY9_9FUNG</name>
<dbReference type="Proteomes" id="UP001473302">
    <property type="component" value="Unassembled WGS sequence"/>
</dbReference>
<sequence length="390" mass="43704">MLPHFISHKHPQVSLDISFDSRYLNADGVVTCSPGSVFEGSVKVKTRIPIPVSHIKLVFKATERVNYDAMGWKKSKVDDIRLFAIRNILWGLPSTSTDGDLPQVYPILEAGDYAFPFTCQLPMINYPPTLQHHLIATAFNIVVSVVKANDSVSKSFPVFFQPTIETLLLRPKYTEEHKLSRHISAIVNVPKLAYNINERNQSIPVKVQLYTDNQENIHISHLCVYIKKCFKIKYMTSTKNEDTIVASYDHVKIPTACPSNLSLKLDLPDSAELFPATLDYSPYLTIQYRLVVTVKIRHGPINFKKKLFDTPVIFGTLPVGMAAPRQLEPYSDIKENTASIHCKPTFLRSQPKETSNEESLPAYDSIGKPPSYTIASRGTSSYSTGSVTVA</sequence>
<feature type="region of interest" description="Disordered" evidence="1">
    <location>
        <begin position="344"/>
        <end position="390"/>
    </location>
</feature>